<evidence type="ECO:0000256" key="1">
    <source>
        <dbReference type="SAM" id="Phobius"/>
    </source>
</evidence>
<reference evidence="2 3" key="1">
    <citation type="submission" date="2018-05" db="EMBL/GenBank/DDBJ databases">
        <title>Genomic Encyclopedia of Type Strains, Phase IV (KMG-IV): sequencing the most valuable type-strain genomes for metagenomic binning, comparative biology and taxonomic classification.</title>
        <authorList>
            <person name="Goeker M."/>
        </authorList>
    </citation>
    <scope>NUCLEOTIDE SEQUENCE [LARGE SCALE GENOMIC DNA]</scope>
    <source>
        <strain evidence="2 3">DSM 25350</strain>
    </source>
</reference>
<dbReference type="AlphaFoldDB" id="A0A316FZG3"/>
<proteinExistence type="predicted"/>
<keyword evidence="1" id="KW-1133">Transmembrane helix</keyword>
<dbReference type="EMBL" id="QGGU01000004">
    <property type="protein sequence ID" value="PWK52920.1"/>
    <property type="molecule type" value="Genomic_DNA"/>
</dbReference>
<accession>A0A316FZG3</accession>
<sequence length="68" mass="7617">MLTNIILPKGLYELLPAIYFLIAAGLVLYVEHSLSWVPAIIFAACGAVTLKWRLSDRRRNRAASESSR</sequence>
<name>A0A316FZG3_9GAMM</name>
<dbReference type="Proteomes" id="UP000245790">
    <property type="component" value="Unassembled WGS sequence"/>
</dbReference>
<protein>
    <submittedName>
        <fullName evidence="2">Uncharacterized protein</fullName>
    </submittedName>
</protein>
<evidence type="ECO:0000313" key="2">
    <source>
        <dbReference type="EMBL" id="PWK52920.1"/>
    </source>
</evidence>
<organism evidence="2 3">
    <name type="scientific">Pleionea mediterranea</name>
    <dbReference type="NCBI Taxonomy" id="523701"/>
    <lineage>
        <taxon>Bacteria</taxon>
        <taxon>Pseudomonadati</taxon>
        <taxon>Pseudomonadota</taxon>
        <taxon>Gammaproteobacteria</taxon>
        <taxon>Oceanospirillales</taxon>
        <taxon>Pleioneaceae</taxon>
        <taxon>Pleionea</taxon>
    </lineage>
</organism>
<gene>
    <name evidence="2" type="ORF">C8D97_104138</name>
</gene>
<keyword evidence="3" id="KW-1185">Reference proteome</keyword>
<comment type="caution">
    <text evidence="2">The sequence shown here is derived from an EMBL/GenBank/DDBJ whole genome shotgun (WGS) entry which is preliminary data.</text>
</comment>
<feature type="transmembrane region" description="Helical" evidence="1">
    <location>
        <begin position="12"/>
        <end position="30"/>
    </location>
</feature>
<evidence type="ECO:0000313" key="3">
    <source>
        <dbReference type="Proteomes" id="UP000245790"/>
    </source>
</evidence>
<keyword evidence="1" id="KW-0812">Transmembrane</keyword>
<feature type="transmembrane region" description="Helical" evidence="1">
    <location>
        <begin position="36"/>
        <end position="54"/>
    </location>
</feature>
<keyword evidence="1" id="KW-0472">Membrane</keyword>